<dbReference type="GO" id="GO:0006099">
    <property type="term" value="P:tricarboxylic acid cycle"/>
    <property type="evidence" value="ECO:0007669"/>
    <property type="project" value="UniProtKB-UniPathway"/>
</dbReference>
<dbReference type="NCBIfam" id="TIGR02968">
    <property type="entry name" value="succ_dehyd_anc"/>
    <property type="match status" value="1"/>
</dbReference>
<evidence type="ECO:0000313" key="17">
    <source>
        <dbReference type="EMBL" id="KGM34527.1"/>
    </source>
</evidence>
<keyword evidence="12" id="KW-0249">Electron transport</keyword>
<keyword evidence="8" id="KW-0816">Tricarboxylic acid cycle</keyword>
<comment type="caution">
    <text evidence="17">The sequence shown here is derived from an EMBL/GenBank/DDBJ whole genome shotgun (WGS) entry which is preliminary data.</text>
</comment>
<keyword evidence="14" id="KW-0408">Iron</keyword>
<keyword evidence="7" id="KW-0813">Transport</keyword>
<evidence type="ECO:0000256" key="12">
    <source>
        <dbReference type="ARBA" id="ARBA00022982"/>
    </source>
</evidence>
<dbReference type="EMBL" id="JANX01000086">
    <property type="protein sequence ID" value="KGM34527.1"/>
    <property type="molecule type" value="Genomic_DNA"/>
</dbReference>
<dbReference type="GO" id="GO:0020037">
    <property type="term" value="F:heme binding"/>
    <property type="evidence" value="ECO:0007669"/>
    <property type="project" value="InterPro"/>
</dbReference>
<evidence type="ECO:0000256" key="7">
    <source>
        <dbReference type="ARBA" id="ARBA00022448"/>
    </source>
</evidence>
<sequence>MSSKNASLRTPLAHARGLGSAKSGFAHWRGLRVTALALIPLTIWFVISVIAHLGSPLPEIRAWLGHPVNAALFILFIAIGLHHAANGLTEVYEDYVHGHHSKLVADLATKGVALFLGAAMTVSVLKIAMLG</sequence>
<evidence type="ECO:0000256" key="10">
    <source>
        <dbReference type="ARBA" id="ARBA00022692"/>
    </source>
</evidence>
<evidence type="ECO:0000256" key="16">
    <source>
        <dbReference type="SAM" id="Phobius"/>
    </source>
</evidence>
<keyword evidence="10 16" id="KW-0812">Transmembrane</keyword>
<dbReference type="SUPFAM" id="SSF81343">
    <property type="entry name" value="Fumarate reductase respiratory complex transmembrane subunits"/>
    <property type="match status" value="1"/>
</dbReference>
<feature type="transmembrane region" description="Helical" evidence="16">
    <location>
        <begin position="33"/>
        <end position="51"/>
    </location>
</feature>
<comment type="subcellular location">
    <subcellularLocation>
        <location evidence="3">Membrane</location>
        <topology evidence="3">Multi-pass membrane protein</topology>
    </subcellularLocation>
</comment>
<evidence type="ECO:0000256" key="9">
    <source>
        <dbReference type="ARBA" id="ARBA00022617"/>
    </source>
</evidence>
<dbReference type="CDD" id="cd03495">
    <property type="entry name" value="SQR_TypeC_SdhD_like"/>
    <property type="match status" value="1"/>
</dbReference>
<evidence type="ECO:0000256" key="13">
    <source>
        <dbReference type="ARBA" id="ARBA00022989"/>
    </source>
</evidence>
<organism evidence="17 18">
    <name type="scientific">Inquilinus limosus MP06</name>
    <dbReference type="NCBI Taxonomy" id="1398085"/>
    <lineage>
        <taxon>Bacteria</taxon>
        <taxon>Pseudomonadati</taxon>
        <taxon>Pseudomonadota</taxon>
        <taxon>Alphaproteobacteria</taxon>
        <taxon>Rhodospirillales</taxon>
        <taxon>Rhodospirillaceae</taxon>
        <taxon>Inquilinus</taxon>
    </lineage>
</organism>
<dbReference type="RefSeq" id="WP_034834803.1">
    <property type="nucleotide sequence ID" value="NZ_JANX01000086.1"/>
</dbReference>
<evidence type="ECO:0000256" key="14">
    <source>
        <dbReference type="ARBA" id="ARBA00023004"/>
    </source>
</evidence>
<protein>
    <recommendedName>
        <fullName evidence="6">Succinate dehydrogenase hydrophobic membrane anchor subunit</fullName>
    </recommendedName>
</protein>
<evidence type="ECO:0000256" key="5">
    <source>
        <dbReference type="ARBA" id="ARBA00011558"/>
    </source>
</evidence>
<keyword evidence="13 16" id="KW-1133">Transmembrane helix</keyword>
<reference evidence="17 18" key="1">
    <citation type="submission" date="2014-01" db="EMBL/GenBank/DDBJ databases">
        <title>Genome sequence determination for a cystic fibrosis isolate, Inquilinus limosus.</title>
        <authorList>
            <person name="Pino M."/>
            <person name="Di Conza J."/>
            <person name="Gutkind G."/>
        </authorList>
    </citation>
    <scope>NUCLEOTIDE SEQUENCE [LARGE SCALE GENOMIC DNA]</scope>
    <source>
        <strain evidence="17 18">MP06</strain>
    </source>
</reference>
<evidence type="ECO:0000256" key="1">
    <source>
        <dbReference type="ARBA" id="ARBA00001971"/>
    </source>
</evidence>
<evidence type="ECO:0000256" key="4">
    <source>
        <dbReference type="ARBA" id="ARBA00005163"/>
    </source>
</evidence>
<dbReference type="Pfam" id="PF01127">
    <property type="entry name" value="Sdh_cyt"/>
    <property type="match status" value="1"/>
</dbReference>
<comment type="subunit">
    <text evidence="5">Part of an enzyme complex containing four subunits: a flavoprotein, an iron-sulfur protein, plus two membrane-anchoring proteins, SdhC and SdhD.</text>
</comment>
<evidence type="ECO:0000313" key="18">
    <source>
        <dbReference type="Proteomes" id="UP000029995"/>
    </source>
</evidence>
<proteinExistence type="predicted"/>
<evidence type="ECO:0000256" key="3">
    <source>
        <dbReference type="ARBA" id="ARBA00004141"/>
    </source>
</evidence>
<evidence type="ECO:0000256" key="15">
    <source>
        <dbReference type="ARBA" id="ARBA00023136"/>
    </source>
</evidence>
<comment type="cofactor">
    <cofactor evidence="1">
        <name>heme</name>
        <dbReference type="ChEBI" id="CHEBI:30413"/>
    </cofactor>
</comment>
<dbReference type="AlphaFoldDB" id="A0A0A0DC11"/>
<evidence type="ECO:0000256" key="11">
    <source>
        <dbReference type="ARBA" id="ARBA00022723"/>
    </source>
</evidence>
<dbReference type="GO" id="GO:0046872">
    <property type="term" value="F:metal ion binding"/>
    <property type="evidence" value="ECO:0007669"/>
    <property type="project" value="UniProtKB-KW"/>
</dbReference>
<evidence type="ECO:0000256" key="6">
    <source>
        <dbReference type="ARBA" id="ARBA00019425"/>
    </source>
</evidence>
<dbReference type="UniPathway" id="UPA00223"/>
<comment type="function">
    <text evidence="2">Membrane-anchoring subunit of succinate dehydrogenase (SDH).</text>
</comment>
<keyword evidence="9" id="KW-0349">Heme</keyword>
<dbReference type="InterPro" id="IPR014312">
    <property type="entry name" value="Succ_DH_anchor"/>
</dbReference>
<evidence type="ECO:0000256" key="8">
    <source>
        <dbReference type="ARBA" id="ARBA00022532"/>
    </source>
</evidence>
<evidence type="ECO:0000256" key="2">
    <source>
        <dbReference type="ARBA" id="ARBA00004050"/>
    </source>
</evidence>
<gene>
    <name evidence="17" type="ORF">P409_09640</name>
</gene>
<accession>A0A0A0DC11</accession>
<feature type="transmembrane region" description="Helical" evidence="16">
    <location>
        <begin position="63"/>
        <end position="85"/>
    </location>
</feature>
<keyword evidence="15 16" id="KW-0472">Membrane</keyword>
<comment type="pathway">
    <text evidence="4">Carbohydrate metabolism; tricarboxylic acid cycle.</text>
</comment>
<dbReference type="OrthoDB" id="9809280at2"/>
<dbReference type="Gene3D" id="1.20.1300.10">
    <property type="entry name" value="Fumarate reductase/succinate dehydrogenase, transmembrane subunit"/>
    <property type="match status" value="1"/>
</dbReference>
<name>A0A0A0DC11_9PROT</name>
<dbReference type="GO" id="GO:0016020">
    <property type="term" value="C:membrane"/>
    <property type="evidence" value="ECO:0007669"/>
    <property type="project" value="UniProtKB-SubCell"/>
</dbReference>
<dbReference type="InterPro" id="IPR000701">
    <property type="entry name" value="SuccDH_FuR_B_TM-su"/>
</dbReference>
<feature type="transmembrane region" description="Helical" evidence="16">
    <location>
        <begin position="111"/>
        <end position="130"/>
    </location>
</feature>
<dbReference type="Proteomes" id="UP000029995">
    <property type="component" value="Unassembled WGS sequence"/>
</dbReference>
<dbReference type="InterPro" id="IPR034804">
    <property type="entry name" value="SQR/QFR_C/D"/>
</dbReference>
<keyword evidence="11" id="KW-0479">Metal-binding</keyword>